<evidence type="ECO:0000313" key="2">
    <source>
        <dbReference type="Proteomes" id="UP001143545"/>
    </source>
</evidence>
<dbReference type="EMBL" id="BRVP01000015">
    <property type="protein sequence ID" value="GLB53247.1"/>
    <property type="molecule type" value="Genomic_DNA"/>
</dbReference>
<proteinExistence type="predicted"/>
<gene>
    <name evidence="1" type="ORF">NBRC110019_22870</name>
</gene>
<keyword evidence="2" id="KW-1185">Reference proteome</keyword>
<dbReference type="Proteomes" id="UP001143545">
    <property type="component" value="Unassembled WGS sequence"/>
</dbReference>
<comment type="caution">
    <text evidence="1">The sequence shown here is derived from an EMBL/GenBank/DDBJ whole genome shotgun (WGS) entry which is preliminary data.</text>
</comment>
<evidence type="ECO:0000313" key="1">
    <source>
        <dbReference type="EMBL" id="GLB53247.1"/>
    </source>
</evidence>
<protein>
    <submittedName>
        <fullName evidence="1">Uncharacterized protein</fullName>
    </submittedName>
</protein>
<sequence length="48" mass="5262">MSGNKENTVSDNKKAPLKASNSLRLLEFLGCTIITKPNPTKTDIMGKR</sequence>
<organism evidence="1 2">
    <name type="scientific">Neptunitalea chrysea</name>
    <dbReference type="NCBI Taxonomy" id="1647581"/>
    <lineage>
        <taxon>Bacteria</taxon>
        <taxon>Pseudomonadati</taxon>
        <taxon>Bacteroidota</taxon>
        <taxon>Flavobacteriia</taxon>
        <taxon>Flavobacteriales</taxon>
        <taxon>Flavobacteriaceae</taxon>
        <taxon>Neptunitalea</taxon>
    </lineage>
</organism>
<dbReference type="AlphaFoldDB" id="A0A9W6B861"/>
<reference evidence="1" key="1">
    <citation type="submission" date="2022-07" db="EMBL/GenBank/DDBJ databases">
        <title>Taxonomy of Novel Oxalotrophic and Methylotrophic Bacteria.</title>
        <authorList>
            <person name="Sahin N."/>
            <person name="Tani A."/>
        </authorList>
    </citation>
    <scope>NUCLEOTIDE SEQUENCE</scope>
    <source>
        <strain evidence="1">AM327</strain>
    </source>
</reference>
<name>A0A9W6B861_9FLAO</name>
<accession>A0A9W6B861</accession>